<reference evidence="13" key="1">
    <citation type="submission" date="2017-09" db="EMBL/GenBank/DDBJ databases">
        <title>Depth-based differentiation of microbial function through sediment-hosted aquifers and enrichment of novel symbionts in the deep terrestrial subsurface.</title>
        <authorList>
            <person name="Probst A.J."/>
            <person name="Ladd B."/>
            <person name="Jarett J.K."/>
            <person name="Geller-Mcgrath D.E."/>
            <person name="Sieber C.M.K."/>
            <person name="Emerson J.B."/>
            <person name="Anantharaman K."/>
            <person name="Thomas B.C."/>
            <person name="Malmstrom R."/>
            <person name="Stieglmeier M."/>
            <person name="Klingl A."/>
            <person name="Woyke T."/>
            <person name="Ryan C.M."/>
            <person name="Banfield J.F."/>
        </authorList>
    </citation>
    <scope>NUCLEOTIDE SEQUENCE [LARGE SCALE GENOMIC DNA]</scope>
</reference>
<comment type="similarity">
    <text evidence="1 9">Belongs to the peptidase S11 family.</text>
</comment>
<dbReference type="SUPFAM" id="SSF56601">
    <property type="entry name" value="beta-lactamase/transpeptidase-like"/>
    <property type="match status" value="1"/>
</dbReference>
<protein>
    <recommendedName>
        <fullName evidence="11">Peptidase S11 D-alanyl-D-alanine carboxypeptidase A N-terminal domain-containing protein</fullName>
    </recommendedName>
</protein>
<keyword evidence="4" id="KW-0133">Cell shape</keyword>
<feature type="transmembrane region" description="Helical" evidence="10">
    <location>
        <begin position="6"/>
        <end position="26"/>
    </location>
</feature>
<evidence type="ECO:0000313" key="13">
    <source>
        <dbReference type="Proteomes" id="UP000229966"/>
    </source>
</evidence>
<keyword evidence="10" id="KW-0472">Membrane</keyword>
<keyword evidence="10" id="KW-0812">Transmembrane</keyword>
<dbReference type="GO" id="GO:0009002">
    <property type="term" value="F:serine-type D-Ala-D-Ala carboxypeptidase activity"/>
    <property type="evidence" value="ECO:0007669"/>
    <property type="project" value="InterPro"/>
</dbReference>
<dbReference type="Proteomes" id="UP000229966">
    <property type="component" value="Unassembled WGS sequence"/>
</dbReference>
<keyword evidence="6" id="KW-0961">Cell wall biogenesis/degradation</keyword>
<dbReference type="PANTHER" id="PTHR21581:SF6">
    <property type="entry name" value="TRAFFICKING PROTEIN PARTICLE COMPLEX SUBUNIT 12"/>
    <property type="match status" value="1"/>
</dbReference>
<evidence type="ECO:0000256" key="3">
    <source>
        <dbReference type="ARBA" id="ARBA00022801"/>
    </source>
</evidence>
<keyword evidence="10" id="KW-1133">Transmembrane helix</keyword>
<dbReference type="GO" id="GO:0006508">
    <property type="term" value="P:proteolysis"/>
    <property type="evidence" value="ECO:0007669"/>
    <property type="project" value="InterPro"/>
</dbReference>
<dbReference type="PANTHER" id="PTHR21581">
    <property type="entry name" value="D-ALANYL-D-ALANINE CARBOXYPEPTIDASE"/>
    <property type="match status" value="1"/>
</dbReference>
<comment type="caution">
    <text evidence="12">The sequence shown here is derived from an EMBL/GenBank/DDBJ whole genome shotgun (WGS) entry which is preliminary data.</text>
</comment>
<evidence type="ECO:0000256" key="5">
    <source>
        <dbReference type="ARBA" id="ARBA00022984"/>
    </source>
</evidence>
<feature type="active site" evidence="7">
    <location>
        <position position="150"/>
    </location>
</feature>
<accession>A0A2M7CIK3</accession>
<proteinExistence type="inferred from homology"/>
<keyword evidence="5" id="KW-0573">Peptidoglycan synthesis</keyword>
<evidence type="ECO:0000256" key="7">
    <source>
        <dbReference type="PIRSR" id="PIRSR618044-1"/>
    </source>
</evidence>
<feature type="binding site" evidence="8">
    <location>
        <position position="256"/>
    </location>
    <ligand>
        <name>substrate</name>
    </ligand>
</feature>
<dbReference type="GO" id="GO:0071555">
    <property type="term" value="P:cell wall organization"/>
    <property type="evidence" value="ECO:0007669"/>
    <property type="project" value="UniProtKB-KW"/>
</dbReference>
<dbReference type="EMBL" id="PEUM01000039">
    <property type="protein sequence ID" value="PIV25463.1"/>
    <property type="molecule type" value="Genomic_DNA"/>
</dbReference>
<evidence type="ECO:0000313" key="12">
    <source>
        <dbReference type="EMBL" id="PIV25463.1"/>
    </source>
</evidence>
<dbReference type="AlphaFoldDB" id="A0A2M7CIK3"/>
<evidence type="ECO:0000259" key="11">
    <source>
        <dbReference type="Pfam" id="PF00768"/>
    </source>
</evidence>
<feature type="active site" description="Acyl-ester intermediate" evidence="7">
    <location>
        <position position="95"/>
    </location>
</feature>
<dbReference type="Gene3D" id="3.40.710.10">
    <property type="entry name" value="DD-peptidase/beta-lactamase superfamily"/>
    <property type="match status" value="1"/>
</dbReference>
<dbReference type="InterPro" id="IPR018044">
    <property type="entry name" value="Peptidase_S11"/>
</dbReference>
<dbReference type="PRINTS" id="PR00725">
    <property type="entry name" value="DADACBPTASE1"/>
</dbReference>
<dbReference type="GO" id="GO:0008360">
    <property type="term" value="P:regulation of cell shape"/>
    <property type="evidence" value="ECO:0007669"/>
    <property type="project" value="UniProtKB-KW"/>
</dbReference>
<gene>
    <name evidence="12" type="ORF">COS38_01505</name>
</gene>
<dbReference type="Pfam" id="PF00768">
    <property type="entry name" value="Peptidase_S11"/>
    <property type="match status" value="1"/>
</dbReference>
<keyword evidence="2" id="KW-0732">Signal</keyword>
<evidence type="ECO:0000256" key="10">
    <source>
        <dbReference type="SAM" id="Phobius"/>
    </source>
</evidence>
<feature type="domain" description="Peptidase S11 D-alanyl-D-alanine carboxypeptidase A N-terminal" evidence="11">
    <location>
        <begin position="72"/>
        <end position="284"/>
    </location>
</feature>
<evidence type="ECO:0000256" key="9">
    <source>
        <dbReference type="RuleBase" id="RU004016"/>
    </source>
</evidence>
<sequence length="313" mass="34501">MSQFEIKKFTSGVLIVAVIFGISYFIKLKQIKKSQIVKGVQSENLGLSPIELNSIPIKIGKVPVPQKSYYSALIDSESKILLDGKDENKIIPIASLTKIATALVVLDKYKIDDIVTVSENAQNINGSKIFLQKGEKITIENLLNALLIMSANDAAIALSEFHTTTDEFISLMNAKAKSLGCNNTHFKDPAGLNDEGYSTAKEIGIIFAEAIKNPIISEIIHIPEKIISSDRRDYKLENSNRLVKNEMYLDGIIGGKTGFTPTSGHNLVVAAKRQDKTIIAVVIKTYNTLNTASAEAARDLINWGFDNWQWQNT</sequence>
<evidence type="ECO:0000256" key="1">
    <source>
        <dbReference type="ARBA" id="ARBA00007164"/>
    </source>
</evidence>
<evidence type="ECO:0000256" key="4">
    <source>
        <dbReference type="ARBA" id="ARBA00022960"/>
    </source>
</evidence>
<dbReference type="InterPro" id="IPR012338">
    <property type="entry name" value="Beta-lactam/transpept-like"/>
</dbReference>
<evidence type="ECO:0000256" key="8">
    <source>
        <dbReference type="PIRSR" id="PIRSR618044-2"/>
    </source>
</evidence>
<dbReference type="InterPro" id="IPR001967">
    <property type="entry name" value="Peptidase_S11_N"/>
</dbReference>
<dbReference type="GO" id="GO:0009252">
    <property type="term" value="P:peptidoglycan biosynthetic process"/>
    <property type="evidence" value="ECO:0007669"/>
    <property type="project" value="UniProtKB-KW"/>
</dbReference>
<organism evidence="12 13">
    <name type="scientific">Candidatus Berkelbacteria bacterium CG03_land_8_20_14_0_80_40_36</name>
    <dbReference type="NCBI Taxonomy" id="1974509"/>
    <lineage>
        <taxon>Bacteria</taxon>
        <taxon>Candidatus Berkelbacteria</taxon>
    </lineage>
</organism>
<evidence type="ECO:0000256" key="6">
    <source>
        <dbReference type="ARBA" id="ARBA00023316"/>
    </source>
</evidence>
<evidence type="ECO:0000256" key="2">
    <source>
        <dbReference type="ARBA" id="ARBA00022729"/>
    </source>
</evidence>
<feature type="active site" description="Proton acceptor" evidence="7">
    <location>
        <position position="98"/>
    </location>
</feature>
<keyword evidence="3" id="KW-0378">Hydrolase</keyword>
<name>A0A2M7CIK3_9BACT</name>